<evidence type="ECO:0000313" key="2">
    <source>
        <dbReference type="Proteomes" id="UP001607303"/>
    </source>
</evidence>
<comment type="caution">
    <text evidence="1">The sequence shown here is derived from an EMBL/GenBank/DDBJ whole genome shotgun (WGS) entry which is preliminary data.</text>
</comment>
<dbReference type="Proteomes" id="UP001607303">
    <property type="component" value="Unassembled WGS sequence"/>
</dbReference>
<protein>
    <submittedName>
        <fullName evidence="1">Uncharacterized protein</fullName>
    </submittedName>
</protein>
<gene>
    <name evidence="1" type="ORF">V1477_020827</name>
</gene>
<organism evidence="1 2">
    <name type="scientific">Vespula maculifrons</name>
    <name type="common">Eastern yellow jacket</name>
    <name type="synonym">Wasp</name>
    <dbReference type="NCBI Taxonomy" id="7453"/>
    <lineage>
        <taxon>Eukaryota</taxon>
        <taxon>Metazoa</taxon>
        <taxon>Ecdysozoa</taxon>
        <taxon>Arthropoda</taxon>
        <taxon>Hexapoda</taxon>
        <taxon>Insecta</taxon>
        <taxon>Pterygota</taxon>
        <taxon>Neoptera</taxon>
        <taxon>Endopterygota</taxon>
        <taxon>Hymenoptera</taxon>
        <taxon>Apocrita</taxon>
        <taxon>Aculeata</taxon>
        <taxon>Vespoidea</taxon>
        <taxon>Vespidae</taxon>
        <taxon>Vespinae</taxon>
        <taxon>Vespula</taxon>
    </lineage>
</organism>
<accession>A0ABD2AN19</accession>
<reference evidence="1 2" key="1">
    <citation type="journal article" date="2024" name="Ann. Entomol. Soc. Am.">
        <title>Genomic analyses of the southern and eastern yellowjacket wasps (Hymenoptera: Vespidae) reveal evolutionary signatures of social life.</title>
        <authorList>
            <person name="Catto M.A."/>
            <person name="Caine P.B."/>
            <person name="Orr S.E."/>
            <person name="Hunt B.G."/>
            <person name="Goodisman M.A.D."/>
        </authorList>
    </citation>
    <scope>NUCLEOTIDE SEQUENCE [LARGE SCALE GENOMIC DNA]</scope>
    <source>
        <strain evidence="1">232</strain>
        <tissue evidence="1">Head and thorax</tissue>
    </source>
</reference>
<dbReference type="EMBL" id="JAYRBN010000116">
    <property type="protein sequence ID" value="KAL2722007.1"/>
    <property type="molecule type" value="Genomic_DNA"/>
</dbReference>
<evidence type="ECO:0000313" key="1">
    <source>
        <dbReference type="EMBL" id="KAL2722007.1"/>
    </source>
</evidence>
<dbReference type="AlphaFoldDB" id="A0ABD2AN19"/>
<keyword evidence="2" id="KW-1185">Reference proteome</keyword>
<proteinExistence type="predicted"/>
<name>A0ABD2AN19_VESMC</name>
<sequence length="73" mass="8592">MRILLLSFKQHPKESLTRIKKSQLVVNILCDQRSLLFLVHFNRELRKLFSRLTGTGIIFNANKIIDLIGEWNI</sequence>